<dbReference type="PANTHER" id="PTHR31602">
    <property type="entry name" value="GROWTH-REGULATING FACTOR 5"/>
    <property type="match status" value="1"/>
</dbReference>
<dbReference type="AlphaFoldDB" id="A0A835VFC9"/>
<comment type="caution">
    <text evidence="3">The sequence shown here is derived from an EMBL/GenBank/DDBJ whole genome shotgun (WGS) entry which is preliminary data.</text>
</comment>
<feature type="compositionally biased region" description="Low complexity" evidence="2">
    <location>
        <begin position="35"/>
        <end position="47"/>
    </location>
</feature>
<organism evidence="3 4">
    <name type="scientific">Vanilla planifolia</name>
    <name type="common">Vanilla</name>
    <dbReference type="NCBI Taxonomy" id="51239"/>
    <lineage>
        <taxon>Eukaryota</taxon>
        <taxon>Viridiplantae</taxon>
        <taxon>Streptophyta</taxon>
        <taxon>Embryophyta</taxon>
        <taxon>Tracheophyta</taxon>
        <taxon>Spermatophyta</taxon>
        <taxon>Magnoliopsida</taxon>
        <taxon>Liliopsida</taxon>
        <taxon>Asparagales</taxon>
        <taxon>Orchidaceae</taxon>
        <taxon>Vanilloideae</taxon>
        <taxon>Vanilleae</taxon>
        <taxon>Vanilla</taxon>
    </lineage>
</organism>
<dbReference type="Proteomes" id="UP000639772">
    <property type="component" value="Unassembled WGS sequence"/>
</dbReference>
<comment type="domain">
    <text evidence="1">The QLQ domain and WRC domain may be involved in protein-protein interaction and DNA-binding, respectively.</text>
</comment>
<name>A0A835VFC9_VANPL</name>
<protein>
    <recommendedName>
        <fullName evidence="1">Growth-regulating factor</fullName>
    </recommendedName>
</protein>
<dbReference type="GO" id="GO:0032502">
    <property type="term" value="P:developmental process"/>
    <property type="evidence" value="ECO:0007669"/>
    <property type="project" value="InterPro"/>
</dbReference>
<dbReference type="GO" id="GO:0005634">
    <property type="term" value="C:nucleus"/>
    <property type="evidence" value="ECO:0007669"/>
    <property type="project" value="UniProtKB-SubCell"/>
</dbReference>
<keyword evidence="1" id="KW-0539">Nucleus</keyword>
<accession>A0A835VFC9</accession>
<dbReference type="GO" id="GO:0006351">
    <property type="term" value="P:DNA-templated transcription"/>
    <property type="evidence" value="ECO:0007669"/>
    <property type="project" value="UniProtKB-UniRule"/>
</dbReference>
<reference evidence="3 4" key="1">
    <citation type="journal article" date="2020" name="Nat. Food">
        <title>A phased Vanilla planifolia genome enables genetic improvement of flavour and production.</title>
        <authorList>
            <person name="Hasing T."/>
            <person name="Tang H."/>
            <person name="Brym M."/>
            <person name="Khazi F."/>
            <person name="Huang T."/>
            <person name="Chambers A.H."/>
        </authorList>
    </citation>
    <scope>NUCLEOTIDE SEQUENCE [LARGE SCALE GENOMIC DNA]</scope>
    <source>
        <tissue evidence="3">Leaf</tissue>
    </source>
</reference>
<comment type="subcellular location">
    <subcellularLocation>
        <location evidence="1">Nucleus</location>
    </subcellularLocation>
</comment>
<keyword evidence="1" id="KW-0805">Transcription regulation</keyword>
<keyword evidence="1" id="KW-0010">Activator</keyword>
<evidence type="ECO:0000313" key="3">
    <source>
        <dbReference type="EMBL" id="KAG0494411.1"/>
    </source>
</evidence>
<dbReference type="GO" id="GO:0005524">
    <property type="term" value="F:ATP binding"/>
    <property type="evidence" value="ECO:0007669"/>
    <property type="project" value="UniProtKB-UniRule"/>
</dbReference>
<sequence length="217" mass="24460">MLQGGIPDSKYCEKHMHRGKNRSRKPEEISFATTSNRSSSSSSNQRSFPANLSISTPDAHHLSYPSPTSSRHPGTSLSFDKGIGQLHLSSGSPSVRDHRRSQEMKGFHAESYENEWGSSCQFGAAVRAEQPGRSETEQLLTLQGGRGREAEASATFLRRMAAEEEGSMDDRRQRGEQLMYQNPAVHLLPEMKKEWNLEPEKGSRHGMFCFHLFEFHH</sequence>
<gene>
    <name evidence="3" type="ORF">HPP92_005405</name>
</gene>
<evidence type="ECO:0000256" key="1">
    <source>
        <dbReference type="RuleBase" id="RU367127"/>
    </source>
</evidence>
<feature type="compositionally biased region" description="Polar residues" evidence="2">
    <location>
        <begin position="65"/>
        <end position="78"/>
    </location>
</feature>
<proteinExistence type="inferred from homology"/>
<feature type="region of interest" description="Disordered" evidence="2">
    <location>
        <begin position="1"/>
        <end position="103"/>
    </location>
</feature>
<comment type="similarity">
    <text evidence="1">Belongs to the GRF family.</text>
</comment>
<dbReference type="InterPro" id="IPR031137">
    <property type="entry name" value="GRF"/>
</dbReference>
<evidence type="ECO:0000313" key="4">
    <source>
        <dbReference type="Proteomes" id="UP000639772"/>
    </source>
</evidence>
<dbReference type="PANTHER" id="PTHR31602:SF112">
    <property type="entry name" value="GROWTH-REGULATING FACTOR"/>
    <property type="match status" value="1"/>
</dbReference>
<evidence type="ECO:0000256" key="2">
    <source>
        <dbReference type="SAM" id="MobiDB-lite"/>
    </source>
</evidence>
<dbReference type="EMBL" id="JADCNM010000002">
    <property type="protein sequence ID" value="KAG0494411.1"/>
    <property type="molecule type" value="Genomic_DNA"/>
</dbReference>
<comment type="function">
    <text evidence="1">Transcription activator.</text>
</comment>
<keyword evidence="1" id="KW-0804">Transcription</keyword>